<protein>
    <submittedName>
        <fullName evidence="6">Protein RTM1-like protein 3</fullName>
    </submittedName>
</protein>
<dbReference type="AlphaFoldDB" id="A0A1Q8S1S8"/>
<dbReference type="STRING" id="708187.A0A1Q8S1S8"/>
<proteinExistence type="predicted"/>
<evidence type="ECO:0000313" key="7">
    <source>
        <dbReference type="Proteomes" id="UP000186583"/>
    </source>
</evidence>
<accession>A0A1Q8S1S8</accession>
<feature type="transmembrane region" description="Helical" evidence="5">
    <location>
        <begin position="26"/>
        <end position="55"/>
    </location>
</feature>
<reference evidence="6 7" key="1">
    <citation type="submission" date="2016-11" db="EMBL/GenBank/DDBJ databases">
        <title>Draft Genome Assembly of Colletotrichum chlorophyti a pathogen of herbaceous plants.</title>
        <authorList>
            <person name="Gan P."/>
            <person name="Narusaka M."/>
            <person name="Tsushima A."/>
            <person name="Narusaka Y."/>
            <person name="Takano Y."/>
            <person name="Shirasu K."/>
        </authorList>
    </citation>
    <scope>NUCLEOTIDE SEQUENCE [LARGE SCALE GENOMIC DNA]</scope>
    <source>
        <strain evidence="6 7">NTL11</strain>
    </source>
</reference>
<dbReference type="EMBL" id="MPGH01000037">
    <property type="protein sequence ID" value="OLN95409.1"/>
    <property type="molecule type" value="Genomic_DNA"/>
</dbReference>
<keyword evidence="3 5" id="KW-1133">Transmembrane helix</keyword>
<name>A0A1Q8S1S8_9PEZI</name>
<dbReference type="PANTHER" id="PTHR31465:SF1">
    <property type="entry name" value="PROTEIN RTA1-RELATED"/>
    <property type="match status" value="1"/>
</dbReference>
<dbReference type="Pfam" id="PF04479">
    <property type="entry name" value="RTA1"/>
    <property type="match status" value="1"/>
</dbReference>
<evidence type="ECO:0000256" key="4">
    <source>
        <dbReference type="ARBA" id="ARBA00023136"/>
    </source>
</evidence>
<keyword evidence="4 5" id="KW-0472">Membrane</keyword>
<comment type="subcellular location">
    <subcellularLocation>
        <location evidence="1">Membrane</location>
        <topology evidence="1">Multi-pass membrane protein</topology>
    </subcellularLocation>
</comment>
<dbReference type="OrthoDB" id="3358017at2759"/>
<dbReference type="PANTHER" id="PTHR31465">
    <property type="entry name" value="PROTEIN RTA1-RELATED"/>
    <property type="match status" value="1"/>
</dbReference>
<organism evidence="6 7">
    <name type="scientific">Colletotrichum chlorophyti</name>
    <dbReference type="NCBI Taxonomy" id="708187"/>
    <lineage>
        <taxon>Eukaryota</taxon>
        <taxon>Fungi</taxon>
        <taxon>Dikarya</taxon>
        <taxon>Ascomycota</taxon>
        <taxon>Pezizomycotina</taxon>
        <taxon>Sordariomycetes</taxon>
        <taxon>Hypocreomycetidae</taxon>
        <taxon>Glomerellales</taxon>
        <taxon>Glomerellaceae</taxon>
        <taxon>Colletotrichum</taxon>
    </lineage>
</organism>
<dbReference type="GO" id="GO:0016020">
    <property type="term" value="C:membrane"/>
    <property type="evidence" value="ECO:0007669"/>
    <property type="project" value="UniProtKB-SubCell"/>
</dbReference>
<evidence type="ECO:0000313" key="6">
    <source>
        <dbReference type="EMBL" id="OLN95409.1"/>
    </source>
</evidence>
<gene>
    <name evidence="6" type="ORF">CCHL11_04726</name>
</gene>
<dbReference type="InterPro" id="IPR007568">
    <property type="entry name" value="RTA1"/>
</dbReference>
<comment type="caution">
    <text evidence="6">The sequence shown here is derived from an EMBL/GenBank/DDBJ whole genome shotgun (WGS) entry which is preliminary data.</text>
</comment>
<keyword evidence="2 5" id="KW-0812">Transmembrane</keyword>
<evidence type="ECO:0000256" key="1">
    <source>
        <dbReference type="ARBA" id="ARBA00004141"/>
    </source>
</evidence>
<keyword evidence="7" id="KW-1185">Reference proteome</keyword>
<evidence type="ECO:0000256" key="2">
    <source>
        <dbReference type="ARBA" id="ARBA00022692"/>
    </source>
</evidence>
<sequence>MTPVAVRGVLRARSGQESPDRTLVPYIIQALFMLIAPALYAATIHVEPACIFTLVDAWMTKGIASRISFLMAQSAGGGLQATGGAIDVGARNITVGGLFIQLILFGVLIAVAAAFCLKLYRYPTPSAYKVVWKQHKMALFVASLLVMVRSVSKLAEYLQGFDGYLLRHEA</sequence>
<dbReference type="Proteomes" id="UP000186583">
    <property type="component" value="Unassembled WGS sequence"/>
</dbReference>
<feature type="transmembrane region" description="Helical" evidence="5">
    <location>
        <begin position="98"/>
        <end position="117"/>
    </location>
</feature>
<evidence type="ECO:0000256" key="5">
    <source>
        <dbReference type="SAM" id="Phobius"/>
    </source>
</evidence>
<evidence type="ECO:0000256" key="3">
    <source>
        <dbReference type="ARBA" id="ARBA00022989"/>
    </source>
</evidence>